<evidence type="ECO:0000259" key="9">
    <source>
        <dbReference type="PROSITE" id="PS51085"/>
    </source>
</evidence>
<dbReference type="InterPro" id="IPR017938">
    <property type="entry name" value="Riboflavin_synthase-like_b-brl"/>
</dbReference>
<dbReference type="PANTHER" id="PTHR30212:SF2">
    <property type="entry name" value="PROTEIN YIIM"/>
    <property type="match status" value="1"/>
</dbReference>
<dbReference type="AlphaFoldDB" id="A0A848GBU8"/>
<dbReference type="SUPFAM" id="SSF52343">
    <property type="entry name" value="Ferredoxin reductase-like, C-terminal NADP-linked domain"/>
    <property type="match status" value="1"/>
</dbReference>
<dbReference type="RefSeq" id="WP_169147862.1">
    <property type="nucleotide sequence ID" value="NZ_JABBGA010000025.1"/>
</dbReference>
<dbReference type="Pfam" id="PF22290">
    <property type="entry name" value="DmmA-like_N"/>
    <property type="match status" value="1"/>
</dbReference>
<comment type="cofactor">
    <cofactor evidence="1">
        <name>FMN</name>
        <dbReference type="ChEBI" id="CHEBI:58210"/>
    </cofactor>
</comment>
<keyword evidence="7" id="KW-0408">Iron</keyword>
<dbReference type="SUPFAM" id="SSF63380">
    <property type="entry name" value="Riboflavin synthase domain-like"/>
    <property type="match status" value="1"/>
</dbReference>
<dbReference type="GO" id="GO:0046872">
    <property type="term" value="F:metal ion binding"/>
    <property type="evidence" value="ECO:0007669"/>
    <property type="project" value="UniProtKB-KW"/>
</dbReference>
<evidence type="ECO:0000256" key="2">
    <source>
        <dbReference type="ARBA" id="ARBA00022630"/>
    </source>
</evidence>
<feature type="domain" description="FAD-binding FR-type" evidence="10">
    <location>
        <begin position="1"/>
        <end position="105"/>
    </location>
</feature>
<protein>
    <submittedName>
        <fullName evidence="11">Oxidoreductase</fullName>
    </submittedName>
</protein>
<dbReference type="GO" id="GO:0051537">
    <property type="term" value="F:2 iron, 2 sulfur cluster binding"/>
    <property type="evidence" value="ECO:0007669"/>
    <property type="project" value="UniProtKB-KW"/>
</dbReference>
<dbReference type="InterPro" id="IPR017927">
    <property type="entry name" value="FAD-bd_FR_type"/>
</dbReference>
<gene>
    <name evidence="11" type="ORF">HHL15_21465</name>
</gene>
<accession>A0A848GBU8</accession>
<sequence length="320" mass="34063">MSEETLRVVVRRSESQGQGVLVLDLAPADGGELPPFEAGAHVDLHLGEGLVRQYSLCGNPADRQVYRLGILKDPNSRGGSIAAHERLREGTVVEIGVPRNLFPLEAGARRSILVGGGIGVTPMIAMAHTLSAQDKPFELHYSGRTRSSCAFLDELAAAPFRAQVHTHFDDGAVEQRLNLVEVLTGADAGTHLYVCGPSGFMDWVIAEAGRLGLSAGQIHKEYFQVEAPSAGGKAFDVALKKSGKTVHVAEGQTIVDALAGVGIKIKVSCEQGVCGTCLCNVLEGTPDHRDVFLTDEEKADNDQILLCCSRSLSDTLVLDL</sequence>
<keyword evidence="8" id="KW-0411">Iron-sulfur</keyword>
<evidence type="ECO:0000256" key="8">
    <source>
        <dbReference type="ARBA" id="ARBA00023014"/>
    </source>
</evidence>
<evidence type="ECO:0000313" key="12">
    <source>
        <dbReference type="Proteomes" id="UP000580043"/>
    </source>
</evidence>
<keyword evidence="5" id="KW-0479">Metal-binding</keyword>
<dbReference type="CDD" id="cd00207">
    <property type="entry name" value="fer2"/>
    <property type="match status" value="1"/>
</dbReference>
<organism evidence="11 12">
    <name type="scientific">Zoogloea dura</name>
    <dbReference type="NCBI Taxonomy" id="2728840"/>
    <lineage>
        <taxon>Bacteria</taxon>
        <taxon>Pseudomonadati</taxon>
        <taxon>Pseudomonadota</taxon>
        <taxon>Betaproteobacteria</taxon>
        <taxon>Rhodocyclales</taxon>
        <taxon>Zoogloeaceae</taxon>
        <taxon>Zoogloea</taxon>
    </lineage>
</organism>
<dbReference type="InterPro" id="IPR001041">
    <property type="entry name" value="2Fe-2S_ferredoxin-type"/>
</dbReference>
<evidence type="ECO:0000256" key="1">
    <source>
        <dbReference type="ARBA" id="ARBA00001917"/>
    </source>
</evidence>
<dbReference type="CDD" id="cd06185">
    <property type="entry name" value="PDR_like"/>
    <property type="match status" value="1"/>
</dbReference>
<evidence type="ECO:0000313" key="11">
    <source>
        <dbReference type="EMBL" id="NML28335.1"/>
    </source>
</evidence>
<dbReference type="InterPro" id="IPR039261">
    <property type="entry name" value="FNR_nucleotide-bd"/>
</dbReference>
<dbReference type="PRINTS" id="PR00409">
    <property type="entry name" value="PHDIOXRDTASE"/>
</dbReference>
<keyword evidence="2" id="KW-0285">Flavoprotein</keyword>
<dbReference type="PROSITE" id="PS00197">
    <property type="entry name" value="2FE2S_FER_1"/>
    <property type="match status" value="1"/>
</dbReference>
<comment type="caution">
    <text evidence="11">The sequence shown here is derived from an EMBL/GenBank/DDBJ whole genome shotgun (WGS) entry which is preliminary data.</text>
</comment>
<dbReference type="Gene3D" id="3.40.50.80">
    <property type="entry name" value="Nucleotide-binding domain of ferredoxin-NADP reductase (FNR) module"/>
    <property type="match status" value="1"/>
</dbReference>
<evidence type="ECO:0000259" key="10">
    <source>
        <dbReference type="PROSITE" id="PS51384"/>
    </source>
</evidence>
<reference evidence="11 12" key="1">
    <citation type="submission" date="2020-04" db="EMBL/GenBank/DDBJ databases">
        <title>Zoogloea sp. G-4-1-14 isolated from soil.</title>
        <authorList>
            <person name="Dahal R.H."/>
        </authorList>
    </citation>
    <scope>NUCLEOTIDE SEQUENCE [LARGE SCALE GENOMIC DNA]</scope>
    <source>
        <strain evidence="11 12">G-4-1-14</strain>
    </source>
</reference>
<dbReference type="SUPFAM" id="SSF54292">
    <property type="entry name" value="2Fe-2S ferredoxin-like"/>
    <property type="match status" value="1"/>
</dbReference>
<name>A0A848GBU8_9RHOO</name>
<feature type="domain" description="2Fe-2S ferredoxin-type" evidence="9">
    <location>
        <begin position="235"/>
        <end position="320"/>
    </location>
</feature>
<evidence type="ECO:0000256" key="7">
    <source>
        <dbReference type="ARBA" id="ARBA00023004"/>
    </source>
</evidence>
<dbReference type="InterPro" id="IPR006058">
    <property type="entry name" value="2Fe2S_fd_BS"/>
</dbReference>
<evidence type="ECO:0000256" key="6">
    <source>
        <dbReference type="ARBA" id="ARBA00023002"/>
    </source>
</evidence>
<dbReference type="Pfam" id="PF00111">
    <property type="entry name" value="Fer2"/>
    <property type="match status" value="1"/>
</dbReference>
<dbReference type="Proteomes" id="UP000580043">
    <property type="component" value="Unassembled WGS sequence"/>
</dbReference>
<evidence type="ECO:0000256" key="5">
    <source>
        <dbReference type="ARBA" id="ARBA00022723"/>
    </source>
</evidence>
<dbReference type="InterPro" id="IPR012675">
    <property type="entry name" value="Beta-grasp_dom_sf"/>
</dbReference>
<dbReference type="PANTHER" id="PTHR30212">
    <property type="entry name" value="PROTEIN YIIM"/>
    <property type="match status" value="1"/>
</dbReference>
<proteinExistence type="predicted"/>
<keyword evidence="6" id="KW-0560">Oxidoreductase</keyword>
<keyword evidence="3" id="KW-0288">FMN</keyword>
<dbReference type="Gene3D" id="2.40.30.10">
    <property type="entry name" value="Translation factors"/>
    <property type="match status" value="1"/>
</dbReference>
<evidence type="ECO:0000256" key="4">
    <source>
        <dbReference type="ARBA" id="ARBA00022714"/>
    </source>
</evidence>
<dbReference type="InterPro" id="IPR054582">
    <property type="entry name" value="DmmA-like_N"/>
</dbReference>
<keyword evidence="4" id="KW-0001">2Fe-2S</keyword>
<dbReference type="Gene3D" id="3.10.20.30">
    <property type="match status" value="1"/>
</dbReference>
<evidence type="ECO:0000256" key="3">
    <source>
        <dbReference type="ARBA" id="ARBA00022643"/>
    </source>
</evidence>
<dbReference type="GO" id="GO:0016491">
    <property type="term" value="F:oxidoreductase activity"/>
    <property type="evidence" value="ECO:0007669"/>
    <property type="project" value="UniProtKB-KW"/>
</dbReference>
<dbReference type="InterPro" id="IPR036010">
    <property type="entry name" value="2Fe-2S_ferredoxin-like_sf"/>
</dbReference>
<keyword evidence="12" id="KW-1185">Reference proteome</keyword>
<dbReference type="InterPro" id="IPR052353">
    <property type="entry name" value="Benzoxazolinone_Detox_Enz"/>
</dbReference>
<dbReference type="PROSITE" id="PS51384">
    <property type="entry name" value="FAD_FR"/>
    <property type="match status" value="1"/>
</dbReference>
<dbReference type="EMBL" id="JABBGA010000025">
    <property type="protein sequence ID" value="NML28335.1"/>
    <property type="molecule type" value="Genomic_DNA"/>
</dbReference>
<dbReference type="PROSITE" id="PS51085">
    <property type="entry name" value="2FE2S_FER_2"/>
    <property type="match status" value="1"/>
</dbReference>